<dbReference type="RefSeq" id="WP_148816758.1">
    <property type="nucleotide sequence ID" value="NZ_CP043046.1"/>
</dbReference>
<keyword evidence="6" id="KW-1185">Reference proteome</keyword>
<dbReference type="SUPFAM" id="SSF46785">
    <property type="entry name" value="Winged helix' DNA-binding domain"/>
    <property type="match status" value="1"/>
</dbReference>
<evidence type="ECO:0000313" key="6">
    <source>
        <dbReference type="Proteomes" id="UP000325161"/>
    </source>
</evidence>
<feature type="domain" description="HTH hxlR-type" evidence="4">
    <location>
        <begin position="12"/>
        <end position="110"/>
    </location>
</feature>
<dbReference type="InterPro" id="IPR036390">
    <property type="entry name" value="WH_DNA-bd_sf"/>
</dbReference>
<dbReference type="InterPro" id="IPR011991">
    <property type="entry name" value="ArsR-like_HTH"/>
</dbReference>
<keyword evidence="3" id="KW-0804">Transcription</keyword>
<dbReference type="CDD" id="cd00090">
    <property type="entry name" value="HTH_ARSR"/>
    <property type="match status" value="1"/>
</dbReference>
<accession>A0A5C0B4H3</accession>
<evidence type="ECO:0000259" key="4">
    <source>
        <dbReference type="PROSITE" id="PS51118"/>
    </source>
</evidence>
<gene>
    <name evidence="5" type="ORF">FXN63_19105</name>
</gene>
<proteinExistence type="predicted"/>
<evidence type="ECO:0000256" key="3">
    <source>
        <dbReference type="ARBA" id="ARBA00023163"/>
    </source>
</evidence>
<dbReference type="Gene3D" id="1.10.10.10">
    <property type="entry name" value="Winged helix-like DNA-binding domain superfamily/Winged helix DNA-binding domain"/>
    <property type="match status" value="1"/>
</dbReference>
<dbReference type="AlphaFoldDB" id="A0A5C0B4H3"/>
<protein>
    <submittedName>
        <fullName evidence="5">Helix-turn-helix transcriptional regulator</fullName>
    </submittedName>
</protein>
<reference evidence="5 6" key="1">
    <citation type="submission" date="2019-08" db="EMBL/GenBank/DDBJ databases">
        <title>Amphibian skin-associated Pigmentiphaga: genome sequence and occurrence across geography and hosts.</title>
        <authorList>
            <person name="Bletz M.C."/>
            <person name="Bunk B."/>
            <person name="Sproeer C."/>
            <person name="Biwer P."/>
            <person name="Reiter S."/>
            <person name="Rabemananjara F.C.E."/>
            <person name="Schulz S."/>
            <person name="Overmann J."/>
            <person name="Vences M."/>
        </authorList>
    </citation>
    <scope>NUCLEOTIDE SEQUENCE [LARGE SCALE GENOMIC DNA]</scope>
    <source>
        <strain evidence="5 6">Mada1488</strain>
    </source>
</reference>
<dbReference type="OrthoDB" id="9807069at2"/>
<dbReference type="InterPro" id="IPR002577">
    <property type="entry name" value="HTH_HxlR"/>
</dbReference>
<sequence length="146" mass="16410">MSDTQPCNHAACSSRLLLDQIADKWSILILGALCQEPQRFNALKRRLDGITQKALTQSLRRLERSGIVARRVLQTSPVAVEYRVTPLGESLKKPFGALYAWTVEYAAEVEQAQQAYDRQLAEHASAEAHTIPTAPFQPHMIFAEHR</sequence>
<dbReference type="EMBL" id="CP043046">
    <property type="protein sequence ID" value="QEI07711.1"/>
    <property type="molecule type" value="Genomic_DNA"/>
</dbReference>
<dbReference type="PANTHER" id="PTHR33204">
    <property type="entry name" value="TRANSCRIPTIONAL REGULATOR, MARR FAMILY"/>
    <property type="match status" value="1"/>
</dbReference>
<evidence type="ECO:0000256" key="2">
    <source>
        <dbReference type="ARBA" id="ARBA00023125"/>
    </source>
</evidence>
<dbReference type="InterPro" id="IPR036388">
    <property type="entry name" value="WH-like_DNA-bd_sf"/>
</dbReference>
<dbReference type="PANTHER" id="PTHR33204:SF37">
    <property type="entry name" value="HTH-TYPE TRANSCRIPTIONAL REGULATOR YODB"/>
    <property type="match status" value="1"/>
</dbReference>
<organism evidence="5 6">
    <name type="scientific">Pigmentiphaga aceris</name>
    <dbReference type="NCBI Taxonomy" id="1940612"/>
    <lineage>
        <taxon>Bacteria</taxon>
        <taxon>Pseudomonadati</taxon>
        <taxon>Pseudomonadota</taxon>
        <taxon>Betaproteobacteria</taxon>
        <taxon>Burkholderiales</taxon>
        <taxon>Alcaligenaceae</taxon>
        <taxon>Pigmentiphaga</taxon>
    </lineage>
</organism>
<dbReference type="Pfam" id="PF01638">
    <property type="entry name" value="HxlR"/>
    <property type="match status" value="1"/>
</dbReference>
<dbReference type="KEGG" id="pacr:FXN63_19105"/>
<dbReference type="GO" id="GO:0003677">
    <property type="term" value="F:DNA binding"/>
    <property type="evidence" value="ECO:0007669"/>
    <property type="project" value="UniProtKB-KW"/>
</dbReference>
<evidence type="ECO:0000256" key="1">
    <source>
        <dbReference type="ARBA" id="ARBA00023015"/>
    </source>
</evidence>
<evidence type="ECO:0000313" key="5">
    <source>
        <dbReference type="EMBL" id="QEI07711.1"/>
    </source>
</evidence>
<keyword evidence="1" id="KW-0805">Transcription regulation</keyword>
<dbReference type="Proteomes" id="UP000325161">
    <property type="component" value="Chromosome"/>
</dbReference>
<dbReference type="PROSITE" id="PS51118">
    <property type="entry name" value="HTH_HXLR"/>
    <property type="match status" value="1"/>
</dbReference>
<name>A0A5C0B4H3_9BURK</name>
<keyword evidence="2" id="KW-0238">DNA-binding</keyword>
<dbReference type="GO" id="GO:0006355">
    <property type="term" value="P:regulation of DNA-templated transcription"/>
    <property type="evidence" value="ECO:0007669"/>
    <property type="project" value="UniProtKB-ARBA"/>
</dbReference>